<dbReference type="PANTHER" id="PTHR43245">
    <property type="entry name" value="BIFUNCTIONAL POLYMYXIN RESISTANCE PROTEIN ARNA"/>
    <property type="match status" value="1"/>
</dbReference>
<accession>Q5GAC4</accession>
<dbReference type="GO" id="GO:0006694">
    <property type="term" value="P:steroid biosynthetic process"/>
    <property type="evidence" value="ECO:0007669"/>
    <property type="project" value="InterPro"/>
</dbReference>
<evidence type="ECO:0000259" key="4">
    <source>
        <dbReference type="Pfam" id="PF01073"/>
    </source>
</evidence>
<evidence type="ECO:0000313" key="6">
    <source>
        <dbReference type="Proteomes" id="UP000102282"/>
    </source>
</evidence>
<name>Q5GAC4_9VIRU</name>
<proteinExistence type="inferred from homology"/>
<evidence type="ECO:0000256" key="3">
    <source>
        <dbReference type="RuleBase" id="RU004475"/>
    </source>
</evidence>
<dbReference type="EMBL" id="AY666015">
    <property type="protein sequence ID" value="AAV91119.1"/>
    <property type="molecule type" value="Genomic_DNA"/>
</dbReference>
<dbReference type="SUPFAM" id="SSF51735">
    <property type="entry name" value="NAD(P)-binding Rossmann-fold domains"/>
    <property type="match status" value="1"/>
</dbReference>
<dbReference type="Pfam" id="PF01073">
    <property type="entry name" value="3Beta_HSD"/>
    <property type="match status" value="1"/>
</dbReference>
<reference evidence="5 6" key="1">
    <citation type="journal article" date="2005" name="J. Virol.">
        <title>Complete genome sequence of the grouper iridovirus and comparison of genomic organization with those of other iridoviruses.</title>
        <authorList>
            <person name="Tsai C.T."/>
            <person name="Ting J.W."/>
            <person name="Wu M.H."/>
            <person name="Wu M.F."/>
            <person name="Guo I.C."/>
            <person name="Chang C.Y."/>
        </authorList>
    </citation>
    <scope>NUCLEOTIDE SEQUENCE [LARGE SCALE GENOMIC DNA]</scope>
</reference>
<dbReference type="InterPro" id="IPR036291">
    <property type="entry name" value="NAD(P)-bd_dom_sf"/>
</dbReference>
<dbReference type="GO" id="GO:0016616">
    <property type="term" value="F:oxidoreductase activity, acting on the CH-OH group of donors, NAD or NADP as acceptor"/>
    <property type="evidence" value="ECO:0007669"/>
    <property type="project" value="InterPro"/>
</dbReference>
<sequence length="381" mass="43194">MSNFLNIRHLISAAFAKIVNENADFTMVVYFITGGCGFLGQHIVRTLLDRCPEVASIRIYDTRVVDQMSKWSNKIQLIRGDVTDREFLESAMIGSDVVVHAASLVDVWHKYSEDTVYQVNVGGTNNVLSCCVSTGVAAMVYTSSMEAVGPNKKAGDFVRGNETTPYKVHHEMAYSHSKERAEHLVKQYAGVMTKRGEPLRTCSLRPTGIYGENCPILKNFYEQAKKANGRIFGGTSENSEHGRVYAGNAAWMHIQAAKILLENNSRSTEMNGQAFFCYDGSPYMSYDRFTMVLLQDCDFTLTTVPYSLMKGIARFNDGWRKVSRKFGKKYHPMLNKYTLAVARTSFTVKTNKAFKMFGYEPLYSWYESLSRTREWVQTLDY</sequence>
<protein>
    <submittedName>
        <fullName evidence="5">3-beta-hydroxy-delta 5-C27-steroid oxidoreductase-like protein</fullName>
    </submittedName>
</protein>
<organism evidence="5 6">
    <name type="scientific">Grouper iridovirus</name>
    <dbReference type="NCBI Taxonomy" id="127569"/>
    <lineage>
        <taxon>Viruses</taxon>
        <taxon>Varidnaviria</taxon>
        <taxon>Bamfordvirae</taxon>
        <taxon>Nucleocytoviricota</taxon>
        <taxon>Megaviricetes</taxon>
        <taxon>Pimascovirales</taxon>
        <taxon>Pimascovirales incertae sedis</taxon>
        <taxon>Iridoviridae</taxon>
        <taxon>Alphairidovirinae</taxon>
        <taxon>Ranavirus</taxon>
        <taxon>Ranavirus epinephelus1</taxon>
        <taxon>Singapore grouper iridovirus</taxon>
    </lineage>
</organism>
<dbReference type="InterPro" id="IPR002225">
    <property type="entry name" value="3Beta_OHSteriod_DH/Estase"/>
</dbReference>
<evidence type="ECO:0000256" key="2">
    <source>
        <dbReference type="ARBA" id="ARBA00023002"/>
    </source>
</evidence>
<dbReference type="InterPro" id="IPR050177">
    <property type="entry name" value="Lipid_A_modif_metabolic_enz"/>
</dbReference>
<dbReference type="FunFam" id="3.40.50.720:FF:000495">
    <property type="entry name" value="3 hydroxysteroid dehydrogenase, putative"/>
    <property type="match status" value="1"/>
</dbReference>
<keyword evidence="2 3" id="KW-0560">Oxidoreductase</keyword>
<evidence type="ECO:0000313" key="5">
    <source>
        <dbReference type="EMBL" id="AAV91119.1"/>
    </source>
</evidence>
<dbReference type="Gene3D" id="3.40.50.720">
    <property type="entry name" value="NAD(P)-binding Rossmann-like Domain"/>
    <property type="match status" value="1"/>
</dbReference>
<gene>
    <name evidence="5" type="ORF">GIV92</name>
</gene>
<evidence type="ECO:0000256" key="1">
    <source>
        <dbReference type="ARBA" id="ARBA00009219"/>
    </source>
</evidence>
<dbReference type="PANTHER" id="PTHR43245:SF51">
    <property type="entry name" value="SHORT CHAIN DEHYDROGENASE_REDUCTASE FAMILY 42E, MEMBER 2"/>
    <property type="match status" value="1"/>
</dbReference>
<feature type="domain" description="3-beta hydroxysteroid dehydrogenase/isomerase" evidence="4">
    <location>
        <begin position="32"/>
        <end position="302"/>
    </location>
</feature>
<comment type="similarity">
    <text evidence="1 3">Belongs to the 3-beta-HSD family.</text>
</comment>
<dbReference type="Proteomes" id="UP000102282">
    <property type="component" value="Genome"/>
</dbReference>